<evidence type="ECO:0000313" key="2">
    <source>
        <dbReference type="EMBL" id="KXS13775.1"/>
    </source>
</evidence>
<keyword evidence="3" id="KW-1185">Reference proteome</keyword>
<dbReference type="Proteomes" id="UP000070544">
    <property type="component" value="Unassembled WGS sequence"/>
</dbReference>
<evidence type="ECO:0000256" key="1">
    <source>
        <dbReference type="SAM" id="SignalP"/>
    </source>
</evidence>
<feature type="signal peptide" evidence="1">
    <location>
        <begin position="1"/>
        <end position="19"/>
    </location>
</feature>
<dbReference type="EMBL" id="KQ965775">
    <property type="protein sequence ID" value="KXS13775.1"/>
    <property type="molecule type" value="Genomic_DNA"/>
</dbReference>
<sequence length="206" mass="21273">MAALACFLVVGVLATRGFAQTANLGYTPAIIYWDGANYSGTSAQTGGTDGDCFGIGVDVQSYKLSPSTSARFYSDWGCQGSDLGVSSTDSPATQFSAKPLSVRLNLGATSTTVNLGYTPGVQLFSLANFGGWSSQTGGNAGCFGFDNPSGSFKLTSGATATFYSDWGCTGNVLLTAKDGNANPNFSATPKSVKWVPPCITKRSQIL</sequence>
<organism evidence="2 3">
    <name type="scientific">Gonapodya prolifera (strain JEL478)</name>
    <name type="common">Monoblepharis prolifera</name>
    <dbReference type="NCBI Taxonomy" id="1344416"/>
    <lineage>
        <taxon>Eukaryota</taxon>
        <taxon>Fungi</taxon>
        <taxon>Fungi incertae sedis</taxon>
        <taxon>Chytridiomycota</taxon>
        <taxon>Chytridiomycota incertae sedis</taxon>
        <taxon>Monoblepharidomycetes</taxon>
        <taxon>Monoblepharidales</taxon>
        <taxon>Gonapodyaceae</taxon>
        <taxon>Gonapodya</taxon>
    </lineage>
</organism>
<feature type="chain" id="PRO_5007296082" evidence="1">
    <location>
        <begin position="20"/>
        <end position="206"/>
    </location>
</feature>
<keyword evidence="1" id="KW-0732">Signal</keyword>
<name>A0A139ABD2_GONPJ</name>
<gene>
    <name evidence="2" type="ORF">M427DRAFT_58368</name>
</gene>
<dbReference type="AlphaFoldDB" id="A0A139ABD2"/>
<proteinExistence type="predicted"/>
<accession>A0A139ABD2</accession>
<protein>
    <submittedName>
        <fullName evidence="2">Uncharacterized protein</fullName>
    </submittedName>
</protein>
<dbReference type="OrthoDB" id="2419552at2759"/>
<reference evidence="2 3" key="1">
    <citation type="journal article" date="2015" name="Genome Biol. Evol.">
        <title>Phylogenomic analyses indicate that early fungi evolved digesting cell walls of algal ancestors of land plants.</title>
        <authorList>
            <person name="Chang Y."/>
            <person name="Wang S."/>
            <person name="Sekimoto S."/>
            <person name="Aerts A.L."/>
            <person name="Choi C."/>
            <person name="Clum A."/>
            <person name="LaButti K.M."/>
            <person name="Lindquist E.A."/>
            <person name="Yee Ngan C."/>
            <person name="Ohm R.A."/>
            <person name="Salamov A.A."/>
            <person name="Grigoriev I.V."/>
            <person name="Spatafora J.W."/>
            <person name="Berbee M.L."/>
        </authorList>
    </citation>
    <scope>NUCLEOTIDE SEQUENCE [LARGE SCALE GENOMIC DNA]</scope>
    <source>
        <strain evidence="2 3">JEL478</strain>
    </source>
</reference>
<evidence type="ECO:0000313" key="3">
    <source>
        <dbReference type="Proteomes" id="UP000070544"/>
    </source>
</evidence>